<dbReference type="OrthoDB" id="5405911at2"/>
<dbReference type="InterPro" id="IPR029044">
    <property type="entry name" value="Nucleotide-diphossugar_trans"/>
</dbReference>
<dbReference type="RefSeq" id="WP_101830408.1">
    <property type="nucleotide sequence ID" value="NZ_FZMO01000044.1"/>
</dbReference>
<reference evidence="3 4" key="1">
    <citation type="submission" date="2017-06" db="EMBL/GenBank/DDBJ databases">
        <authorList>
            <person name="Kim H.J."/>
            <person name="Triplett B.A."/>
        </authorList>
    </citation>
    <scope>NUCLEOTIDE SEQUENCE [LARGE SCALE GENOMIC DNA]</scope>
    <source>
        <strain evidence="3">FRACA_ARgP5</strain>
    </source>
</reference>
<proteinExistence type="predicted"/>
<dbReference type="GO" id="GO:0016779">
    <property type="term" value="F:nucleotidyltransferase activity"/>
    <property type="evidence" value="ECO:0007669"/>
    <property type="project" value="UniProtKB-ARBA"/>
</dbReference>
<dbReference type="InterPro" id="IPR025877">
    <property type="entry name" value="MobA-like_NTP_Trfase"/>
</dbReference>
<feature type="domain" description="N-acetyltransferase" evidence="1">
    <location>
        <begin position="224"/>
        <end position="352"/>
    </location>
</feature>
<evidence type="ECO:0000313" key="4">
    <source>
        <dbReference type="Proteomes" id="UP000234331"/>
    </source>
</evidence>
<keyword evidence="4" id="KW-1185">Reference proteome</keyword>
<dbReference type="PROSITE" id="PS51186">
    <property type="entry name" value="GNAT"/>
    <property type="match status" value="1"/>
</dbReference>
<accession>A0A2I2KL36</accession>
<dbReference type="SUPFAM" id="SSF53448">
    <property type="entry name" value="Nucleotide-diphospho-sugar transferases"/>
    <property type="match status" value="1"/>
</dbReference>
<dbReference type="EMBL" id="FZMO01000044">
    <property type="protein sequence ID" value="SNQ46373.1"/>
    <property type="molecule type" value="Genomic_DNA"/>
</dbReference>
<organism evidence="3 4">
    <name type="scientific">Frankia canadensis</name>
    <dbReference type="NCBI Taxonomy" id="1836972"/>
    <lineage>
        <taxon>Bacteria</taxon>
        <taxon>Bacillati</taxon>
        <taxon>Actinomycetota</taxon>
        <taxon>Actinomycetes</taxon>
        <taxon>Frankiales</taxon>
        <taxon>Frankiaceae</taxon>
        <taxon>Frankia</taxon>
    </lineage>
</organism>
<dbReference type="PANTHER" id="PTHR43777:SF1">
    <property type="entry name" value="MOLYBDENUM COFACTOR CYTIDYLYLTRANSFERASE"/>
    <property type="match status" value="1"/>
</dbReference>
<dbReference type="PANTHER" id="PTHR43777">
    <property type="entry name" value="MOLYBDENUM COFACTOR CYTIDYLYLTRANSFERASE"/>
    <property type="match status" value="1"/>
</dbReference>
<evidence type="ECO:0000313" key="3">
    <source>
        <dbReference type="EMBL" id="SNQ46373.1"/>
    </source>
</evidence>
<name>A0A2I2KL36_9ACTN</name>
<dbReference type="Proteomes" id="UP000234331">
    <property type="component" value="Unassembled WGS sequence"/>
</dbReference>
<gene>
    <name evidence="3" type="ORF">FRACA_1380008</name>
</gene>
<evidence type="ECO:0000259" key="2">
    <source>
        <dbReference type="PROSITE" id="PS51729"/>
    </source>
</evidence>
<dbReference type="Pfam" id="PF12804">
    <property type="entry name" value="NTP_transf_3"/>
    <property type="match status" value="1"/>
</dbReference>
<dbReference type="Gene3D" id="3.90.550.10">
    <property type="entry name" value="Spore Coat Polysaccharide Biosynthesis Protein SpsA, Chain A"/>
    <property type="match status" value="1"/>
</dbReference>
<sequence>MVRHPRSTRPDATDRPAVVVAGLLLAAGAGRRMGQPKALVKIDGETLAARGVRLLADGGCRPIVVVGGAAADQVAATIQPSESCTLSDLSGQLVCFGSDGPMDVLLARAEDWTEGIGASLRTGLATLAEAVEAVEAVVVTLVDQPGLTSAAVRRLVLAATPGGGHEHRLALTATYHGQPGHPVLLRRPAWAAVAALARGDVGARAWLRAHPGEVGQIPCDDLGTPADVDTPADLRVAADRDRRRGVRQDRGMELTVIDNPDRHRYEARTPDGEVAGFVQYQRRPDRIVLVHTEVRPEFEGQGVASTLAAGTLDDVRAHGLAVVPQCPYIRAYIERHPAYADLLADGERPPAG</sequence>
<dbReference type="InterPro" id="IPR031165">
    <property type="entry name" value="GNAT_YJDJ"/>
</dbReference>
<dbReference type="InterPro" id="IPR016181">
    <property type="entry name" value="Acyl_CoA_acyltransferase"/>
</dbReference>
<dbReference type="InterPro" id="IPR000182">
    <property type="entry name" value="GNAT_dom"/>
</dbReference>
<evidence type="ECO:0000259" key="1">
    <source>
        <dbReference type="PROSITE" id="PS51186"/>
    </source>
</evidence>
<protein>
    <submittedName>
        <fullName evidence="3">Putative MobA-like protein</fullName>
    </submittedName>
</protein>
<dbReference type="GO" id="GO:0016747">
    <property type="term" value="F:acyltransferase activity, transferring groups other than amino-acyl groups"/>
    <property type="evidence" value="ECO:0007669"/>
    <property type="project" value="InterPro"/>
</dbReference>
<dbReference type="Gene3D" id="3.40.630.30">
    <property type="match status" value="1"/>
</dbReference>
<feature type="domain" description="N-acetyltransferase" evidence="2">
    <location>
        <begin position="257"/>
        <end position="344"/>
    </location>
</feature>
<dbReference type="AlphaFoldDB" id="A0A2I2KL36"/>
<dbReference type="PROSITE" id="PS51729">
    <property type="entry name" value="GNAT_YJDJ"/>
    <property type="match status" value="1"/>
</dbReference>
<dbReference type="SUPFAM" id="SSF55729">
    <property type="entry name" value="Acyl-CoA N-acyltransferases (Nat)"/>
    <property type="match status" value="1"/>
</dbReference>
<dbReference type="Pfam" id="PF14542">
    <property type="entry name" value="Acetyltransf_CG"/>
    <property type="match status" value="1"/>
</dbReference>
<dbReference type="CDD" id="cd04301">
    <property type="entry name" value="NAT_SF"/>
    <property type="match status" value="1"/>
</dbReference>